<dbReference type="EMBL" id="SNRW01027232">
    <property type="protein sequence ID" value="KAA6360228.1"/>
    <property type="molecule type" value="Genomic_DNA"/>
</dbReference>
<evidence type="ECO:0000313" key="1">
    <source>
        <dbReference type="EMBL" id="KAA6360228.1"/>
    </source>
</evidence>
<reference evidence="1 2" key="1">
    <citation type="submission" date="2019-03" db="EMBL/GenBank/DDBJ databases">
        <title>Single cell metagenomics reveals metabolic interactions within the superorganism composed of flagellate Streblomastix strix and complex community of Bacteroidetes bacteria on its surface.</title>
        <authorList>
            <person name="Treitli S.C."/>
            <person name="Kolisko M."/>
            <person name="Husnik F."/>
            <person name="Keeling P."/>
            <person name="Hampl V."/>
        </authorList>
    </citation>
    <scope>NUCLEOTIDE SEQUENCE [LARGE SCALE GENOMIC DNA]</scope>
    <source>
        <strain evidence="1">ST1C</strain>
    </source>
</reference>
<protein>
    <submittedName>
        <fullName evidence="1">Uncharacterized protein</fullName>
    </submittedName>
</protein>
<dbReference type="AlphaFoldDB" id="A0A5J4TPL1"/>
<sequence length="76" mass="8717">MDNLMDLLRYSCKFCGVIIMANRAEDLYSLTNSGPANPSKKPECIILDHNSINAQMCMCRSSQSYYDFQIHLLELH</sequence>
<accession>A0A5J4TPL1</accession>
<evidence type="ECO:0000313" key="2">
    <source>
        <dbReference type="Proteomes" id="UP000324800"/>
    </source>
</evidence>
<name>A0A5J4TPL1_9EUKA</name>
<dbReference type="Proteomes" id="UP000324800">
    <property type="component" value="Unassembled WGS sequence"/>
</dbReference>
<comment type="caution">
    <text evidence="1">The sequence shown here is derived from an EMBL/GenBank/DDBJ whole genome shotgun (WGS) entry which is preliminary data.</text>
</comment>
<proteinExistence type="predicted"/>
<gene>
    <name evidence="1" type="ORF">EZS28_044246</name>
</gene>
<organism evidence="1 2">
    <name type="scientific">Streblomastix strix</name>
    <dbReference type="NCBI Taxonomy" id="222440"/>
    <lineage>
        <taxon>Eukaryota</taxon>
        <taxon>Metamonada</taxon>
        <taxon>Preaxostyla</taxon>
        <taxon>Oxymonadida</taxon>
        <taxon>Streblomastigidae</taxon>
        <taxon>Streblomastix</taxon>
    </lineage>
</organism>